<sequence>MRLAVWPVLPARALVRALGSAAEAVVSGVVEVEPYEARAALDDGRADLALVPTLDVLRAYEGLEVVPGVALAGERSPRRRLVVGVPLDQIETVAFDPRDAQEAILAQLVLREHYGVLPTFALADPATPLADVLETASAALVDARDPVPDGAVVLDIGQEWTDLTLRPYPWGLLCARAGTLDEKAVARLQAAVRAAPPSDDLLVDGVAVYQLTLDGYAADGLDQLGELLFATGTLSEVPALPFVAAGGAEEPGGAEAE</sequence>
<dbReference type="Pfam" id="PF02621">
    <property type="entry name" value="VitK2_biosynth"/>
    <property type="match status" value="1"/>
</dbReference>
<evidence type="ECO:0000313" key="5">
    <source>
        <dbReference type="Proteomes" id="UP001267426"/>
    </source>
</evidence>
<reference evidence="4 5" key="1">
    <citation type="submission" date="2023-09" db="EMBL/GenBank/DDBJ databases">
        <authorList>
            <person name="Rey-Velasco X."/>
        </authorList>
    </citation>
    <scope>NUCLEOTIDE SEQUENCE [LARGE SCALE GENOMIC DNA]</scope>
    <source>
        <strain evidence="4 5">F394</strain>
    </source>
</reference>
<keyword evidence="2" id="KW-0474">Menaquinone biosynthesis</keyword>
<evidence type="ECO:0000313" key="4">
    <source>
        <dbReference type="EMBL" id="MDT0630620.1"/>
    </source>
</evidence>
<evidence type="ECO:0000256" key="3">
    <source>
        <dbReference type="ARBA" id="ARBA00023239"/>
    </source>
</evidence>
<dbReference type="Gene3D" id="3.40.190.10">
    <property type="entry name" value="Periplasmic binding protein-like II"/>
    <property type="match status" value="1"/>
</dbReference>
<dbReference type="EMBL" id="JAVRHT010000003">
    <property type="protein sequence ID" value="MDT0630620.1"/>
    <property type="molecule type" value="Genomic_DNA"/>
</dbReference>
<evidence type="ECO:0000256" key="1">
    <source>
        <dbReference type="ARBA" id="ARBA00004863"/>
    </source>
</evidence>
<organism evidence="4 5">
    <name type="scientific">Rubrivirga litoralis</name>
    <dbReference type="NCBI Taxonomy" id="3075598"/>
    <lineage>
        <taxon>Bacteria</taxon>
        <taxon>Pseudomonadati</taxon>
        <taxon>Rhodothermota</taxon>
        <taxon>Rhodothermia</taxon>
        <taxon>Rhodothermales</taxon>
        <taxon>Rubricoccaceae</taxon>
        <taxon>Rubrivirga</taxon>
    </lineage>
</organism>
<dbReference type="RefSeq" id="WP_311661849.1">
    <property type="nucleotide sequence ID" value="NZ_JAVRHT010000003.1"/>
</dbReference>
<proteinExistence type="predicted"/>
<comment type="pathway">
    <text evidence="1">Quinol/quinone metabolism; menaquinone biosynthesis.</text>
</comment>
<name>A0ABU3BN22_9BACT</name>
<comment type="caution">
    <text evidence="4">The sequence shown here is derived from an EMBL/GenBank/DDBJ whole genome shotgun (WGS) entry which is preliminary data.</text>
</comment>
<keyword evidence="5" id="KW-1185">Reference proteome</keyword>
<gene>
    <name evidence="4" type="ORF">RM540_02570</name>
</gene>
<dbReference type="SUPFAM" id="SSF53850">
    <property type="entry name" value="Periplasmic binding protein-like II"/>
    <property type="match status" value="1"/>
</dbReference>
<dbReference type="Proteomes" id="UP001267426">
    <property type="component" value="Unassembled WGS sequence"/>
</dbReference>
<evidence type="ECO:0000256" key="2">
    <source>
        <dbReference type="ARBA" id="ARBA00022428"/>
    </source>
</evidence>
<dbReference type="InterPro" id="IPR003773">
    <property type="entry name" value="Menaquinone_biosynth"/>
</dbReference>
<accession>A0ABU3BN22</accession>
<protein>
    <submittedName>
        <fullName evidence="4">MqnA/MqnD/SBP family protein</fullName>
    </submittedName>
</protein>
<keyword evidence="3" id="KW-0456">Lyase</keyword>